<proteinExistence type="predicted"/>
<evidence type="ECO:0000313" key="1">
    <source>
        <dbReference type="EMBL" id="TWT61641.1"/>
    </source>
</evidence>
<protein>
    <submittedName>
        <fullName evidence="1">Putative addiction module component</fullName>
    </submittedName>
</protein>
<keyword evidence="2" id="KW-1185">Reference proteome</keyword>
<evidence type="ECO:0000313" key="2">
    <source>
        <dbReference type="Proteomes" id="UP000316095"/>
    </source>
</evidence>
<organism evidence="1 2">
    <name type="scientific">Rubinisphaera italica</name>
    <dbReference type="NCBI Taxonomy" id="2527969"/>
    <lineage>
        <taxon>Bacteria</taxon>
        <taxon>Pseudomonadati</taxon>
        <taxon>Planctomycetota</taxon>
        <taxon>Planctomycetia</taxon>
        <taxon>Planctomycetales</taxon>
        <taxon>Planctomycetaceae</taxon>
        <taxon>Rubinisphaera</taxon>
    </lineage>
</organism>
<dbReference type="Pfam" id="PF09720">
    <property type="entry name" value="Unstab_antitox"/>
    <property type="match status" value="1"/>
</dbReference>
<name>A0A5C5XGV5_9PLAN</name>
<dbReference type="AlphaFoldDB" id="A0A5C5XGV5"/>
<dbReference type="RefSeq" id="WP_146503602.1">
    <property type="nucleotide sequence ID" value="NZ_SJPG01000001.1"/>
</dbReference>
<reference evidence="1 2" key="1">
    <citation type="submission" date="2019-02" db="EMBL/GenBank/DDBJ databases">
        <title>Deep-cultivation of Planctomycetes and their phenomic and genomic characterization uncovers novel biology.</title>
        <authorList>
            <person name="Wiegand S."/>
            <person name="Jogler M."/>
            <person name="Boedeker C."/>
            <person name="Pinto D."/>
            <person name="Vollmers J."/>
            <person name="Rivas-Marin E."/>
            <person name="Kohn T."/>
            <person name="Peeters S.H."/>
            <person name="Heuer A."/>
            <person name="Rast P."/>
            <person name="Oberbeckmann S."/>
            <person name="Bunk B."/>
            <person name="Jeske O."/>
            <person name="Meyerdierks A."/>
            <person name="Storesund J.E."/>
            <person name="Kallscheuer N."/>
            <person name="Luecker S."/>
            <person name="Lage O.M."/>
            <person name="Pohl T."/>
            <person name="Merkel B.J."/>
            <person name="Hornburger P."/>
            <person name="Mueller R.-W."/>
            <person name="Bruemmer F."/>
            <person name="Labrenz M."/>
            <person name="Spormann A.M."/>
            <person name="Op Den Camp H."/>
            <person name="Overmann J."/>
            <person name="Amann R."/>
            <person name="Jetten M.S.M."/>
            <person name="Mascher T."/>
            <person name="Medema M.H."/>
            <person name="Devos D.P."/>
            <person name="Kaster A.-K."/>
            <person name="Ovreas L."/>
            <person name="Rohde M."/>
            <person name="Galperin M.Y."/>
            <person name="Jogler C."/>
        </authorList>
    </citation>
    <scope>NUCLEOTIDE SEQUENCE [LARGE SCALE GENOMIC DNA]</scope>
    <source>
        <strain evidence="1 2">Pan54</strain>
    </source>
</reference>
<sequence>MSIDVEELKSLSSVEKIELIGILWDDLDPQSIPISESTINEATRRYEELSESGRSVEESTMWDRLDKKLQKDI</sequence>
<dbReference type="Proteomes" id="UP000316095">
    <property type="component" value="Unassembled WGS sequence"/>
</dbReference>
<dbReference type="EMBL" id="SJPG01000001">
    <property type="protein sequence ID" value="TWT61641.1"/>
    <property type="molecule type" value="Genomic_DNA"/>
</dbReference>
<comment type="caution">
    <text evidence="1">The sequence shown here is derived from an EMBL/GenBank/DDBJ whole genome shotgun (WGS) entry which is preliminary data.</text>
</comment>
<gene>
    <name evidence="1" type="ORF">Pan54_23770</name>
</gene>
<accession>A0A5C5XGV5</accession>
<dbReference type="InterPro" id="IPR013406">
    <property type="entry name" value="CHP02574_addiction_mod"/>
</dbReference>
<dbReference type="OrthoDB" id="1524962at2"/>